<reference evidence="2" key="1">
    <citation type="journal article" date="2023" name="IScience">
        <title>Live-bearing cockroach genome reveals convergent evolutionary mechanisms linked to viviparity in insects and beyond.</title>
        <authorList>
            <person name="Fouks B."/>
            <person name="Harrison M.C."/>
            <person name="Mikhailova A.A."/>
            <person name="Marchal E."/>
            <person name="English S."/>
            <person name="Carruthers M."/>
            <person name="Jennings E.C."/>
            <person name="Chiamaka E.L."/>
            <person name="Frigard R.A."/>
            <person name="Pippel M."/>
            <person name="Attardo G.M."/>
            <person name="Benoit J.B."/>
            <person name="Bornberg-Bauer E."/>
            <person name="Tobe S.S."/>
        </authorList>
    </citation>
    <scope>NUCLEOTIDE SEQUENCE</scope>
    <source>
        <strain evidence="2">Stay&amp;Tobe</strain>
    </source>
</reference>
<name>A0AAD7ZVT3_DIPPU</name>
<organism evidence="2 3">
    <name type="scientific">Diploptera punctata</name>
    <name type="common">Pacific beetle cockroach</name>
    <dbReference type="NCBI Taxonomy" id="6984"/>
    <lineage>
        <taxon>Eukaryota</taxon>
        <taxon>Metazoa</taxon>
        <taxon>Ecdysozoa</taxon>
        <taxon>Arthropoda</taxon>
        <taxon>Hexapoda</taxon>
        <taxon>Insecta</taxon>
        <taxon>Pterygota</taxon>
        <taxon>Neoptera</taxon>
        <taxon>Polyneoptera</taxon>
        <taxon>Dictyoptera</taxon>
        <taxon>Blattodea</taxon>
        <taxon>Blaberoidea</taxon>
        <taxon>Blaberidae</taxon>
        <taxon>Diplopterinae</taxon>
        <taxon>Diploptera</taxon>
    </lineage>
</organism>
<reference evidence="2" key="2">
    <citation type="submission" date="2023-05" db="EMBL/GenBank/DDBJ databases">
        <authorList>
            <person name="Fouks B."/>
        </authorList>
    </citation>
    <scope>NUCLEOTIDE SEQUENCE</scope>
    <source>
        <strain evidence="2">Stay&amp;Tobe</strain>
        <tissue evidence="2">Testes</tissue>
    </source>
</reference>
<keyword evidence="3" id="KW-1185">Reference proteome</keyword>
<feature type="chain" id="PRO_5042071809" evidence="1">
    <location>
        <begin position="21"/>
        <end position="90"/>
    </location>
</feature>
<gene>
    <name evidence="2" type="ORF">L9F63_018957</name>
</gene>
<accession>A0AAD7ZVT3</accession>
<evidence type="ECO:0000256" key="1">
    <source>
        <dbReference type="SAM" id="SignalP"/>
    </source>
</evidence>
<dbReference type="EMBL" id="JASPKZ010006083">
    <property type="protein sequence ID" value="KAJ9587616.1"/>
    <property type="molecule type" value="Genomic_DNA"/>
</dbReference>
<proteinExistence type="predicted"/>
<evidence type="ECO:0000313" key="2">
    <source>
        <dbReference type="EMBL" id="KAJ9587616.1"/>
    </source>
</evidence>
<sequence>MRWLCCLVILATFLAGSSYAREQSIKREALSDVMNDKTRKMIEYPVEDEEGVEEVPNISDIIENAEKSIKFIHKMYIQLIKRIINRLMEY</sequence>
<dbReference type="Proteomes" id="UP001233999">
    <property type="component" value="Unassembled WGS sequence"/>
</dbReference>
<protein>
    <submittedName>
        <fullName evidence="2">Uncharacterized protein</fullName>
    </submittedName>
</protein>
<feature type="non-terminal residue" evidence="2">
    <location>
        <position position="90"/>
    </location>
</feature>
<keyword evidence="1" id="KW-0732">Signal</keyword>
<evidence type="ECO:0000313" key="3">
    <source>
        <dbReference type="Proteomes" id="UP001233999"/>
    </source>
</evidence>
<feature type="signal peptide" evidence="1">
    <location>
        <begin position="1"/>
        <end position="20"/>
    </location>
</feature>
<dbReference type="AlphaFoldDB" id="A0AAD7ZVT3"/>
<comment type="caution">
    <text evidence="2">The sequence shown here is derived from an EMBL/GenBank/DDBJ whole genome shotgun (WGS) entry which is preliminary data.</text>
</comment>